<dbReference type="PANTHER" id="PTHR36774">
    <property type="entry name" value="INSULIN-INDUCED PROTEIN"/>
    <property type="match status" value="1"/>
</dbReference>
<dbReference type="PANTHER" id="PTHR36774:SF1">
    <property type="entry name" value="INSULIN-INDUCED PROTEIN"/>
    <property type="match status" value="1"/>
</dbReference>
<dbReference type="EMBL" id="JALJOQ010000083">
    <property type="protein sequence ID" value="KAK9800291.1"/>
    <property type="molecule type" value="Genomic_DNA"/>
</dbReference>
<name>A0AAW1NZ81_9CHLO</name>
<protein>
    <submittedName>
        <fullName evidence="1">Uncharacterized protein</fullName>
    </submittedName>
</protein>
<sequence>MLLVRRSASVLQPQHRLASTLTPAGGQKCSRLLCHIQSERRDQEAVAATAEPPSTTSAAVNLPPGGRISSFVAATFLAGAIQGPLLDGIHGTVELNHYDSLPVNVLGLHSSVWIPPLLGAFYAVLGSLHVFTDSVALQSPTAVNTMKKLPGGTALINWLQEPRNAEMTRQTLRERTTWPAVALATGALAWLLEVSANLYQNDVPYWQIHAVLAAVTFYNFGTLDGTRQGLALAGLCAVGSPLSEAAREGVL</sequence>
<evidence type="ECO:0000313" key="1">
    <source>
        <dbReference type="EMBL" id="KAK9800291.1"/>
    </source>
</evidence>
<accession>A0AAW1NZ81</accession>
<comment type="caution">
    <text evidence="1">The sequence shown here is derived from an EMBL/GenBank/DDBJ whole genome shotgun (WGS) entry which is preliminary data.</text>
</comment>
<organism evidence="1 2">
    <name type="scientific">Symbiochloris irregularis</name>
    <dbReference type="NCBI Taxonomy" id="706552"/>
    <lineage>
        <taxon>Eukaryota</taxon>
        <taxon>Viridiplantae</taxon>
        <taxon>Chlorophyta</taxon>
        <taxon>core chlorophytes</taxon>
        <taxon>Trebouxiophyceae</taxon>
        <taxon>Trebouxiales</taxon>
        <taxon>Trebouxiaceae</taxon>
        <taxon>Symbiochloris</taxon>
    </lineage>
</organism>
<dbReference type="Proteomes" id="UP001465755">
    <property type="component" value="Unassembled WGS sequence"/>
</dbReference>
<keyword evidence="2" id="KW-1185">Reference proteome</keyword>
<evidence type="ECO:0000313" key="2">
    <source>
        <dbReference type="Proteomes" id="UP001465755"/>
    </source>
</evidence>
<dbReference type="AlphaFoldDB" id="A0AAW1NZ81"/>
<proteinExistence type="predicted"/>
<gene>
    <name evidence="1" type="ORF">WJX73_004632</name>
</gene>
<reference evidence="1 2" key="1">
    <citation type="journal article" date="2024" name="Nat. Commun.">
        <title>Phylogenomics reveals the evolutionary origins of lichenization in chlorophyte algae.</title>
        <authorList>
            <person name="Puginier C."/>
            <person name="Libourel C."/>
            <person name="Otte J."/>
            <person name="Skaloud P."/>
            <person name="Haon M."/>
            <person name="Grisel S."/>
            <person name="Petersen M."/>
            <person name="Berrin J.G."/>
            <person name="Delaux P.M."/>
            <person name="Dal Grande F."/>
            <person name="Keller J."/>
        </authorList>
    </citation>
    <scope>NUCLEOTIDE SEQUENCE [LARGE SCALE GENOMIC DNA]</scope>
    <source>
        <strain evidence="1 2">SAG 2036</strain>
    </source>
</reference>